<comment type="caution">
    <text evidence="7">The sequence shown here is derived from an EMBL/GenBank/DDBJ whole genome shotgun (WGS) entry which is preliminary data.</text>
</comment>
<dbReference type="InterPro" id="IPR014036">
    <property type="entry name" value="DeoR-like_C"/>
</dbReference>
<comment type="function">
    <text evidence="5">Repressor of the lactose catabolism operon. Galactose-6-phosphate is the inducer.</text>
</comment>
<feature type="domain" description="HTH deoR-type" evidence="6">
    <location>
        <begin position="1"/>
        <end position="45"/>
    </location>
</feature>
<evidence type="ECO:0000256" key="3">
    <source>
        <dbReference type="ARBA" id="ARBA00023015"/>
    </source>
</evidence>
<dbReference type="SUPFAM" id="SSF100950">
    <property type="entry name" value="NagB/RpiA/CoA transferase-like"/>
    <property type="match status" value="1"/>
</dbReference>
<protein>
    <recommendedName>
        <fullName evidence="1">Lactose phosphotransferase system repressor</fullName>
    </recommendedName>
</protein>
<proteinExistence type="predicted"/>
<dbReference type="PRINTS" id="PR00037">
    <property type="entry name" value="HTHLACR"/>
</dbReference>
<dbReference type="STRING" id="1293598.IV56_GL002359"/>
<dbReference type="InterPro" id="IPR050313">
    <property type="entry name" value="Carb_Metab_HTH_regulators"/>
</dbReference>
<reference evidence="7 8" key="1">
    <citation type="journal article" date="2015" name="Genome Announc.">
        <title>Expanding the biotechnology potential of lactobacilli through comparative genomics of 213 strains and associated genera.</title>
        <authorList>
            <person name="Sun Z."/>
            <person name="Harris H.M."/>
            <person name="McCann A."/>
            <person name="Guo C."/>
            <person name="Argimon S."/>
            <person name="Zhang W."/>
            <person name="Yang X."/>
            <person name="Jeffery I.B."/>
            <person name="Cooney J.C."/>
            <person name="Kagawa T.F."/>
            <person name="Liu W."/>
            <person name="Song Y."/>
            <person name="Salvetti E."/>
            <person name="Wrobel A."/>
            <person name="Rasinkangas P."/>
            <person name="Parkhill J."/>
            <person name="Rea M.C."/>
            <person name="O'Sullivan O."/>
            <person name="Ritari J."/>
            <person name="Douillard F.P."/>
            <person name="Paul Ross R."/>
            <person name="Yang R."/>
            <person name="Briner A.E."/>
            <person name="Felis G.E."/>
            <person name="de Vos W.M."/>
            <person name="Barrangou R."/>
            <person name="Klaenhammer T.R."/>
            <person name="Caufield P.W."/>
            <person name="Cui Y."/>
            <person name="Zhang H."/>
            <person name="O'Toole P.W."/>
        </authorList>
    </citation>
    <scope>NUCLEOTIDE SEQUENCE [LARGE SCALE GENOMIC DNA]</scope>
    <source>
        <strain evidence="7 8">DSM 24301</strain>
    </source>
</reference>
<keyword evidence="4" id="KW-0804">Transcription</keyword>
<dbReference type="Pfam" id="PF08220">
    <property type="entry name" value="HTH_DeoR"/>
    <property type="match status" value="1"/>
</dbReference>
<dbReference type="PATRIC" id="fig|1293598.4.peg.2461"/>
<dbReference type="SMART" id="SM01134">
    <property type="entry name" value="DeoRC"/>
    <property type="match status" value="1"/>
</dbReference>
<gene>
    <name evidence="7" type="ORF">IV56_GL002359</name>
</gene>
<dbReference type="Proteomes" id="UP000050969">
    <property type="component" value="Unassembled WGS sequence"/>
</dbReference>
<dbReference type="InterPro" id="IPR036390">
    <property type="entry name" value="WH_DNA-bd_sf"/>
</dbReference>
<keyword evidence="2" id="KW-0678">Repressor</keyword>
<evidence type="ECO:0000313" key="7">
    <source>
        <dbReference type="EMBL" id="KRO15589.1"/>
    </source>
</evidence>
<dbReference type="InterPro" id="IPR037171">
    <property type="entry name" value="NagB/RpiA_transferase-like"/>
</dbReference>
<keyword evidence="3" id="KW-0805">Transcription regulation</keyword>
<evidence type="ECO:0000313" key="8">
    <source>
        <dbReference type="Proteomes" id="UP000050969"/>
    </source>
</evidence>
<dbReference type="PANTHER" id="PTHR30363:SF4">
    <property type="entry name" value="GLYCEROL-3-PHOSPHATE REGULON REPRESSOR"/>
    <property type="match status" value="1"/>
</dbReference>
<dbReference type="PROSITE" id="PS51000">
    <property type="entry name" value="HTH_DEOR_2"/>
    <property type="match status" value="1"/>
</dbReference>
<evidence type="ECO:0000256" key="1">
    <source>
        <dbReference type="ARBA" id="ARBA00021390"/>
    </source>
</evidence>
<evidence type="ECO:0000256" key="4">
    <source>
        <dbReference type="ARBA" id="ARBA00023163"/>
    </source>
</evidence>
<accession>A0A0R2MPM5</accession>
<dbReference type="PANTHER" id="PTHR30363">
    <property type="entry name" value="HTH-TYPE TRANSCRIPTIONAL REGULATOR SRLR-RELATED"/>
    <property type="match status" value="1"/>
</dbReference>
<name>A0A0R2MPM5_9LACO</name>
<organism evidence="7 8">
    <name type="scientific">Lacticaseibacillus saniviri JCM 17471 = DSM 24301</name>
    <dbReference type="NCBI Taxonomy" id="1293598"/>
    <lineage>
        <taxon>Bacteria</taxon>
        <taxon>Bacillati</taxon>
        <taxon>Bacillota</taxon>
        <taxon>Bacilli</taxon>
        <taxon>Lactobacillales</taxon>
        <taxon>Lactobacillaceae</taxon>
        <taxon>Lacticaseibacillus</taxon>
    </lineage>
</organism>
<dbReference type="AlphaFoldDB" id="A0A0R2MPM5"/>
<dbReference type="SMART" id="SM00420">
    <property type="entry name" value="HTH_DEOR"/>
    <property type="match status" value="1"/>
</dbReference>
<dbReference type="GO" id="GO:0003700">
    <property type="term" value="F:DNA-binding transcription factor activity"/>
    <property type="evidence" value="ECO:0007669"/>
    <property type="project" value="InterPro"/>
</dbReference>
<evidence type="ECO:0000259" key="6">
    <source>
        <dbReference type="PROSITE" id="PS51000"/>
    </source>
</evidence>
<evidence type="ECO:0000256" key="2">
    <source>
        <dbReference type="ARBA" id="ARBA00022491"/>
    </source>
</evidence>
<dbReference type="InterPro" id="IPR001034">
    <property type="entry name" value="DeoR_HTH"/>
</dbReference>
<sequence length="249" mass="27536">MDQKGIVTVNEIGEQLNVSTMTVRRDLDELAEDKTIIRIHGGAQSRNYVKMTELSRVEKRALHVDAKNEIAKIVASMIEPGDTVYLGPGTTNELVAQHLEVADVRLITNSLPVFESFEDKTNRYTLQLIGGSYRARSGTFIGSLANEMLERLRFTKAFISVNGISGKSVSNASPEEGQTQRIALNNADQRYVVGDHSKLNKRDFYSFYDLDQIDGLITDSGASPTAIAECNQITKVITAPVIPDNKEEK</sequence>
<evidence type="ECO:0000256" key="5">
    <source>
        <dbReference type="ARBA" id="ARBA00024937"/>
    </source>
</evidence>
<dbReference type="SUPFAM" id="SSF46785">
    <property type="entry name" value="Winged helix' DNA-binding domain"/>
    <property type="match status" value="1"/>
</dbReference>
<keyword evidence="8" id="KW-1185">Reference proteome</keyword>
<dbReference type="EMBL" id="JQCE01000064">
    <property type="protein sequence ID" value="KRO15589.1"/>
    <property type="molecule type" value="Genomic_DNA"/>
</dbReference>
<dbReference type="Pfam" id="PF00455">
    <property type="entry name" value="DeoRC"/>
    <property type="match status" value="1"/>
</dbReference>